<accession>A0A9C7CBS9</accession>
<protein>
    <recommendedName>
        <fullName evidence="2">DUF3800 domain-containing protein</fullName>
    </recommendedName>
</protein>
<reference evidence="1" key="1">
    <citation type="submission" date="2022-11" db="EMBL/GenBank/DDBJ databases">
        <title>Complete Genome Sequences of three Polynucleobacter sp. Subcluster PnecC Strains KF022, KF023, and KF032 Isolated from a Shallow Eutrophic Lake in Japan.</title>
        <authorList>
            <person name="Ogata Y."/>
            <person name="Watanabe K."/>
            <person name="Takemine S."/>
            <person name="Shindo C."/>
            <person name="Kurokawa R."/>
            <person name="Suda W."/>
        </authorList>
    </citation>
    <scope>NUCLEOTIDE SEQUENCE</scope>
    <source>
        <strain evidence="1">KF023</strain>
    </source>
</reference>
<dbReference type="KEGG" id="pyt:PKF023_13460"/>
<gene>
    <name evidence="1" type="ORF">PKF023_13460</name>
</gene>
<evidence type="ECO:0008006" key="2">
    <source>
        <dbReference type="Google" id="ProtNLM"/>
    </source>
</evidence>
<evidence type="ECO:0000313" key="1">
    <source>
        <dbReference type="EMBL" id="BDT77543.1"/>
    </source>
</evidence>
<proteinExistence type="predicted"/>
<dbReference type="EMBL" id="AP026973">
    <property type="protein sequence ID" value="BDT77543.1"/>
    <property type="molecule type" value="Genomic_DNA"/>
</dbReference>
<name>A0A9C7CBS9_9BURK</name>
<sequence>MHLLYCDETNFEKKPNNFFLYGGLIIDGNNAEAISRDIEALRKEFHVPEDFILKFSPPPKNLSHKQFIDLKKRVIKIAEKYDCKLLINLLLHDIATTSEEARRNSVNTLCFHFDCYLSRPKDVGLVIIDRFDDKQIDGQLKNRLSFGIAGNQPYINDRKLQRILGYHYAAIGQSHFCSLVDILIGSIRFSINAFTEKSDQHIDSAKQILSQISPLFFREVGERVQLISLWFSPKDIKVEAYRKKYAQLIEFLMSNGIEPGQKFQMTDFD</sequence>
<dbReference type="AlphaFoldDB" id="A0A9C7CBS9"/>
<dbReference type="Proteomes" id="UP001211097">
    <property type="component" value="Chromosome"/>
</dbReference>
<organism evidence="1">
    <name type="scientific">Polynucleobacter yangtzensis</name>
    <dbReference type="NCBI Taxonomy" id="1743159"/>
    <lineage>
        <taxon>Bacteria</taxon>
        <taxon>Pseudomonadati</taxon>
        <taxon>Pseudomonadota</taxon>
        <taxon>Betaproteobacteria</taxon>
        <taxon>Burkholderiales</taxon>
        <taxon>Burkholderiaceae</taxon>
        <taxon>Polynucleobacter</taxon>
    </lineage>
</organism>
<dbReference type="InterPro" id="IPR024524">
    <property type="entry name" value="DUF3800"/>
</dbReference>
<dbReference type="Pfam" id="PF12686">
    <property type="entry name" value="DUF3800"/>
    <property type="match status" value="1"/>
</dbReference>
<dbReference type="RefSeq" id="WP_281741933.1">
    <property type="nucleotide sequence ID" value="NZ_AP026973.1"/>
</dbReference>